<dbReference type="InterPro" id="IPR043714">
    <property type="entry name" value="DUF5655"/>
</dbReference>
<accession>A0ABV8BZK8</accession>
<feature type="domain" description="DUF5655" evidence="1">
    <location>
        <begin position="20"/>
        <end position="120"/>
    </location>
</feature>
<sequence length="123" mass="13740">MRDDAERSPEDLFDGFPEGLALCRAVQMAVSTIGEATTTATKSQVAFRRRRGFAYVWRPGQYVNSAVPAVLTIVLPREVRSDRFKEVVHPSANVWMHHIELHEADELDDQVLGWLAEAFASAG</sequence>
<evidence type="ECO:0000313" key="3">
    <source>
        <dbReference type="Proteomes" id="UP001595690"/>
    </source>
</evidence>
<dbReference type="EMBL" id="JBHRZI010000023">
    <property type="protein sequence ID" value="MFC3895200.1"/>
    <property type="molecule type" value="Genomic_DNA"/>
</dbReference>
<proteinExistence type="predicted"/>
<gene>
    <name evidence="2" type="ORF">ACFOWZ_27265</name>
</gene>
<evidence type="ECO:0000259" key="1">
    <source>
        <dbReference type="Pfam" id="PF18899"/>
    </source>
</evidence>
<dbReference type="RefSeq" id="WP_382376746.1">
    <property type="nucleotide sequence ID" value="NZ_JBHRZI010000023.1"/>
</dbReference>
<reference evidence="3" key="1">
    <citation type="journal article" date="2019" name="Int. J. Syst. Evol. Microbiol.">
        <title>The Global Catalogue of Microorganisms (GCM) 10K type strain sequencing project: providing services to taxonomists for standard genome sequencing and annotation.</title>
        <authorList>
            <consortium name="The Broad Institute Genomics Platform"/>
            <consortium name="The Broad Institute Genome Sequencing Center for Infectious Disease"/>
            <person name="Wu L."/>
            <person name="Ma J."/>
        </authorList>
    </citation>
    <scope>NUCLEOTIDE SEQUENCE [LARGE SCALE GENOMIC DNA]</scope>
    <source>
        <strain evidence="3">CGMCC 4.7405</strain>
    </source>
</reference>
<dbReference type="Pfam" id="PF18899">
    <property type="entry name" value="DUF5655"/>
    <property type="match status" value="1"/>
</dbReference>
<keyword evidence="3" id="KW-1185">Reference proteome</keyword>
<protein>
    <submittedName>
        <fullName evidence="2">DUF5655 domain-containing protein</fullName>
    </submittedName>
</protein>
<name>A0ABV8BZK8_9PSEU</name>
<organism evidence="2 3">
    <name type="scientific">Lentzea rhizosphaerae</name>
    <dbReference type="NCBI Taxonomy" id="2041025"/>
    <lineage>
        <taxon>Bacteria</taxon>
        <taxon>Bacillati</taxon>
        <taxon>Actinomycetota</taxon>
        <taxon>Actinomycetes</taxon>
        <taxon>Pseudonocardiales</taxon>
        <taxon>Pseudonocardiaceae</taxon>
        <taxon>Lentzea</taxon>
    </lineage>
</organism>
<comment type="caution">
    <text evidence="2">The sequence shown here is derived from an EMBL/GenBank/DDBJ whole genome shotgun (WGS) entry which is preliminary data.</text>
</comment>
<dbReference type="Proteomes" id="UP001595690">
    <property type="component" value="Unassembled WGS sequence"/>
</dbReference>
<evidence type="ECO:0000313" key="2">
    <source>
        <dbReference type="EMBL" id="MFC3895200.1"/>
    </source>
</evidence>